<keyword evidence="2" id="KW-0328">Glycosyltransferase</keyword>
<organism evidence="5 6">
    <name type="scientific">Paenibacillus ginsengarvi</name>
    <dbReference type="NCBI Taxonomy" id="400777"/>
    <lineage>
        <taxon>Bacteria</taxon>
        <taxon>Bacillati</taxon>
        <taxon>Bacillota</taxon>
        <taxon>Bacilli</taxon>
        <taxon>Bacillales</taxon>
        <taxon>Paenibacillaceae</taxon>
        <taxon>Paenibacillus</taxon>
    </lineage>
</organism>
<name>A0A3B0BV81_9BACL</name>
<reference evidence="5 6" key="1">
    <citation type="journal article" date="2007" name="Int. J. Syst. Evol. Microbiol.">
        <title>Paenibacillus ginsengarvi sp. nov., isolated from soil from ginseng cultivation.</title>
        <authorList>
            <person name="Yoon M.H."/>
            <person name="Ten L.N."/>
            <person name="Im W.T."/>
        </authorList>
    </citation>
    <scope>NUCLEOTIDE SEQUENCE [LARGE SCALE GENOMIC DNA]</scope>
    <source>
        <strain evidence="5 6">KCTC 13059</strain>
    </source>
</reference>
<dbReference type="InterPro" id="IPR001173">
    <property type="entry name" value="Glyco_trans_2-like"/>
</dbReference>
<dbReference type="InterPro" id="IPR029044">
    <property type="entry name" value="Nucleotide-diphossugar_trans"/>
</dbReference>
<dbReference type="RefSeq" id="WP_120750136.1">
    <property type="nucleotide sequence ID" value="NZ_RBAH01000022.1"/>
</dbReference>
<dbReference type="InterPro" id="IPR050834">
    <property type="entry name" value="Glycosyltransf_2"/>
</dbReference>
<keyword evidence="6" id="KW-1185">Reference proteome</keyword>
<comment type="similarity">
    <text evidence="1">Belongs to the glycosyltransferase 2 family.</text>
</comment>
<comment type="caution">
    <text evidence="5">The sequence shown here is derived from an EMBL/GenBank/DDBJ whole genome shotgun (WGS) entry which is preliminary data.</text>
</comment>
<sequence>MKISVVMAVYNGELYVQQAIDSVLAQTYDNFELIVIDDGSTDRTPKILDRLKDKRIIKYRLPTNRGAANALNFAIKKARGDWIAVHDADDVSMPERLAVQAGYVLQNPELVAVGSKITCIGENDVDPNQLRRTETNLNYGNDSELLYRNRYLVCPICHGTALFSKAKFLEAGGYDTSFRITYDYDLWLRLFQHGPIGKIDEVLYKYRIHSSSLSRRNGMATYMEKLRCCIMRLRQFEYSHLASDPRLIVFADRMISRNAVRHVLPHCPVQIYSHFDNSSNGSYPEKAVKLYKRGRIDGVMLFQIKQRKELSTFFQNKGMILNKNLFLL</sequence>
<dbReference type="SUPFAM" id="SSF53448">
    <property type="entry name" value="Nucleotide-diphospho-sugar transferases"/>
    <property type="match status" value="1"/>
</dbReference>
<dbReference type="PANTHER" id="PTHR43685">
    <property type="entry name" value="GLYCOSYLTRANSFERASE"/>
    <property type="match status" value="1"/>
</dbReference>
<evidence type="ECO:0000256" key="3">
    <source>
        <dbReference type="ARBA" id="ARBA00022679"/>
    </source>
</evidence>
<dbReference type="EMBL" id="RBAH01000022">
    <property type="protein sequence ID" value="RKN75907.1"/>
    <property type="molecule type" value="Genomic_DNA"/>
</dbReference>
<evidence type="ECO:0000256" key="2">
    <source>
        <dbReference type="ARBA" id="ARBA00022676"/>
    </source>
</evidence>
<dbReference type="PANTHER" id="PTHR43685:SF5">
    <property type="entry name" value="GLYCOSYLTRANSFERASE EPSE-RELATED"/>
    <property type="match status" value="1"/>
</dbReference>
<proteinExistence type="inferred from homology"/>
<evidence type="ECO:0000313" key="6">
    <source>
        <dbReference type="Proteomes" id="UP000282311"/>
    </source>
</evidence>
<evidence type="ECO:0000256" key="1">
    <source>
        <dbReference type="ARBA" id="ARBA00006739"/>
    </source>
</evidence>
<dbReference type="OrthoDB" id="9815829at2"/>
<dbReference type="Pfam" id="PF00535">
    <property type="entry name" value="Glycos_transf_2"/>
    <property type="match status" value="1"/>
</dbReference>
<feature type="domain" description="Glycosyltransferase 2-like" evidence="4">
    <location>
        <begin position="4"/>
        <end position="163"/>
    </location>
</feature>
<evidence type="ECO:0000259" key="4">
    <source>
        <dbReference type="Pfam" id="PF00535"/>
    </source>
</evidence>
<keyword evidence="3 5" id="KW-0808">Transferase</keyword>
<dbReference type="AlphaFoldDB" id="A0A3B0BV81"/>
<dbReference type="Proteomes" id="UP000282311">
    <property type="component" value="Unassembled WGS sequence"/>
</dbReference>
<evidence type="ECO:0000313" key="5">
    <source>
        <dbReference type="EMBL" id="RKN75907.1"/>
    </source>
</evidence>
<dbReference type="GO" id="GO:0016757">
    <property type="term" value="F:glycosyltransferase activity"/>
    <property type="evidence" value="ECO:0007669"/>
    <property type="project" value="UniProtKB-KW"/>
</dbReference>
<protein>
    <submittedName>
        <fullName evidence="5">Glycosyltransferase</fullName>
    </submittedName>
</protein>
<gene>
    <name evidence="5" type="ORF">D7M11_25725</name>
</gene>
<accession>A0A3B0BV81</accession>
<dbReference type="Gene3D" id="3.90.550.10">
    <property type="entry name" value="Spore Coat Polysaccharide Biosynthesis Protein SpsA, Chain A"/>
    <property type="match status" value="1"/>
</dbReference>